<dbReference type="EMBL" id="CP027669">
    <property type="protein sequence ID" value="AVO42923.1"/>
    <property type="molecule type" value="Genomic_DNA"/>
</dbReference>
<evidence type="ECO:0000313" key="9">
    <source>
        <dbReference type="EMBL" id="AVO42923.1"/>
    </source>
</evidence>
<evidence type="ECO:0000313" key="10">
    <source>
        <dbReference type="Proteomes" id="UP000239326"/>
    </source>
</evidence>
<gene>
    <name evidence="9" type="ORF">C6571_17905</name>
</gene>
<evidence type="ECO:0000256" key="5">
    <source>
        <dbReference type="ARBA" id="ARBA00023136"/>
    </source>
</evidence>
<keyword evidence="4 7" id="KW-1133">Transmembrane helix</keyword>
<keyword evidence="6" id="KW-0813">Transport</keyword>
<keyword evidence="2" id="KW-1003">Cell membrane</keyword>
<evidence type="ECO:0000256" key="4">
    <source>
        <dbReference type="ARBA" id="ARBA00022989"/>
    </source>
</evidence>
<dbReference type="AlphaFoldDB" id="A0A2S0N4Q9"/>
<reference evidence="9 10" key="1">
    <citation type="submission" date="2018-03" db="EMBL/GenBank/DDBJ databases">
        <title>Genome sequencing of Simplicispira sp.</title>
        <authorList>
            <person name="Kim S.-J."/>
            <person name="Heo J."/>
            <person name="Kwon S.-W."/>
        </authorList>
    </citation>
    <scope>NUCLEOTIDE SEQUENCE [LARGE SCALE GENOMIC DNA]</scope>
    <source>
        <strain evidence="9 10">SC1-8</strain>
    </source>
</reference>
<evidence type="ECO:0000259" key="8">
    <source>
        <dbReference type="Pfam" id="PF01618"/>
    </source>
</evidence>
<keyword evidence="3 7" id="KW-0812">Transmembrane</keyword>
<dbReference type="Proteomes" id="UP000239326">
    <property type="component" value="Chromosome"/>
</dbReference>
<dbReference type="KEGG" id="simp:C6571_17905"/>
<dbReference type="Pfam" id="PF01618">
    <property type="entry name" value="MotA_ExbB"/>
    <property type="match status" value="1"/>
</dbReference>
<feature type="domain" description="MotA/TolQ/ExbB proton channel" evidence="8">
    <location>
        <begin position="76"/>
        <end position="153"/>
    </location>
</feature>
<accession>A0A2S0N4Q9</accession>
<feature type="transmembrane region" description="Helical" evidence="7">
    <location>
        <begin position="15"/>
        <end position="40"/>
    </location>
</feature>
<comment type="subcellular location">
    <subcellularLocation>
        <location evidence="1">Cell membrane</location>
        <topology evidence="1">Multi-pass membrane protein</topology>
    </subcellularLocation>
    <subcellularLocation>
        <location evidence="6">Membrane</location>
        <topology evidence="6">Multi-pass membrane protein</topology>
    </subcellularLocation>
</comment>
<evidence type="ECO:0000256" key="2">
    <source>
        <dbReference type="ARBA" id="ARBA00022475"/>
    </source>
</evidence>
<sequence>MSNPIESMMYGVSQFFLFPVLLAIAALFVHAFYAAGAFAWQAWQRRSGKVAGFEMLAARRANPAITVLDLEVLAAERLEFARIATRVAPMLGLVATMIPMGPALMALADGNLADVSRSLMVAFSAVILALLAAAISYSVVNVRKRWYATDLAAIEQGTAPAETPAQDMLGHLVSEVPA</sequence>
<comment type="similarity">
    <text evidence="6">Belongs to the exbB/tolQ family.</text>
</comment>
<protein>
    <submittedName>
        <fullName evidence="9">Biopolymer transporter ExbD</fullName>
    </submittedName>
</protein>
<dbReference type="OrthoDB" id="3178152at2"/>
<keyword evidence="6" id="KW-0653">Protein transport</keyword>
<keyword evidence="10" id="KW-1185">Reference proteome</keyword>
<name>A0A2S0N4Q9_9BURK</name>
<dbReference type="GO" id="GO:0005886">
    <property type="term" value="C:plasma membrane"/>
    <property type="evidence" value="ECO:0007669"/>
    <property type="project" value="UniProtKB-SubCell"/>
</dbReference>
<evidence type="ECO:0000256" key="6">
    <source>
        <dbReference type="RuleBase" id="RU004057"/>
    </source>
</evidence>
<evidence type="ECO:0000256" key="1">
    <source>
        <dbReference type="ARBA" id="ARBA00004651"/>
    </source>
</evidence>
<proteinExistence type="inferred from homology"/>
<dbReference type="GO" id="GO:0015031">
    <property type="term" value="P:protein transport"/>
    <property type="evidence" value="ECO:0007669"/>
    <property type="project" value="UniProtKB-KW"/>
</dbReference>
<feature type="transmembrane region" description="Helical" evidence="7">
    <location>
        <begin position="87"/>
        <end position="107"/>
    </location>
</feature>
<feature type="transmembrane region" description="Helical" evidence="7">
    <location>
        <begin position="119"/>
        <end position="140"/>
    </location>
</feature>
<dbReference type="RefSeq" id="WP_106447898.1">
    <property type="nucleotide sequence ID" value="NZ_CP027669.1"/>
</dbReference>
<organism evidence="9 10">
    <name type="scientific">Simplicispira suum</name>
    <dbReference type="NCBI Taxonomy" id="2109915"/>
    <lineage>
        <taxon>Bacteria</taxon>
        <taxon>Pseudomonadati</taxon>
        <taxon>Pseudomonadota</taxon>
        <taxon>Betaproteobacteria</taxon>
        <taxon>Burkholderiales</taxon>
        <taxon>Comamonadaceae</taxon>
        <taxon>Simplicispira</taxon>
    </lineage>
</organism>
<keyword evidence="5 7" id="KW-0472">Membrane</keyword>
<evidence type="ECO:0000256" key="7">
    <source>
        <dbReference type="SAM" id="Phobius"/>
    </source>
</evidence>
<evidence type="ECO:0000256" key="3">
    <source>
        <dbReference type="ARBA" id="ARBA00022692"/>
    </source>
</evidence>
<dbReference type="InterPro" id="IPR002898">
    <property type="entry name" value="MotA_ExbB_proton_chnl"/>
</dbReference>